<evidence type="ECO:0000313" key="2">
    <source>
        <dbReference type="Proteomes" id="UP000744980"/>
    </source>
</evidence>
<gene>
    <name evidence="1" type="ORF">GFB56_36585</name>
</gene>
<evidence type="ECO:0008006" key="3">
    <source>
        <dbReference type="Google" id="ProtNLM"/>
    </source>
</evidence>
<dbReference type="GO" id="GO:0016787">
    <property type="term" value="F:hydrolase activity"/>
    <property type="evidence" value="ECO:0007669"/>
    <property type="project" value="InterPro"/>
</dbReference>
<name>A0AAW4FXT3_9HYPH</name>
<reference evidence="1 2" key="1">
    <citation type="submission" date="2020-01" db="EMBL/GenBank/DDBJ databases">
        <title>Draft genome assembly of Ensifer adhaerens T173.</title>
        <authorList>
            <person name="Craig J.E."/>
            <person name="Stinchcombe J.R."/>
        </authorList>
    </citation>
    <scope>NUCLEOTIDE SEQUENCE [LARGE SCALE GENOMIC DNA]</scope>
    <source>
        <strain evidence="1 2">T173</strain>
    </source>
</reference>
<dbReference type="RefSeq" id="WP_057208068.1">
    <property type="nucleotide sequence ID" value="NZ_CP083371.1"/>
</dbReference>
<accession>A0AAW4FXT3</accession>
<dbReference type="Pfam" id="PF06821">
    <property type="entry name" value="Ser_hydrolase"/>
    <property type="match status" value="1"/>
</dbReference>
<keyword evidence="2" id="KW-1185">Reference proteome</keyword>
<comment type="caution">
    <text evidence="1">The sequence shown here is derived from an EMBL/GenBank/DDBJ whole genome shotgun (WGS) entry which is preliminary data.</text>
</comment>
<dbReference type="InterPro" id="IPR029058">
    <property type="entry name" value="AB_hydrolase_fold"/>
</dbReference>
<dbReference type="SUPFAM" id="SSF53474">
    <property type="entry name" value="alpha/beta-Hydrolases"/>
    <property type="match status" value="1"/>
</dbReference>
<dbReference type="Gene3D" id="3.40.50.1820">
    <property type="entry name" value="alpha/beta hydrolase"/>
    <property type="match status" value="1"/>
</dbReference>
<proteinExistence type="predicted"/>
<protein>
    <recommendedName>
        <fullName evidence="3">Esterase</fullName>
    </recommendedName>
</protein>
<dbReference type="InterPro" id="IPR010662">
    <property type="entry name" value="RBBP9/YdeN"/>
</dbReference>
<evidence type="ECO:0000313" key="1">
    <source>
        <dbReference type="EMBL" id="MBM3096176.1"/>
    </source>
</evidence>
<organism evidence="1 2">
    <name type="scientific">Ensifer canadensis</name>
    <dbReference type="NCBI Taxonomy" id="555315"/>
    <lineage>
        <taxon>Bacteria</taxon>
        <taxon>Pseudomonadati</taxon>
        <taxon>Pseudomonadota</taxon>
        <taxon>Alphaproteobacteria</taxon>
        <taxon>Hyphomicrobiales</taxon>
        <taxon>Rhizobiaceae</taxon>
        <taxon>Sinorhizobium/Ensifer group</taxon>
        <taxon>Ensifer</taxon>
    </lineage>
</organism>
<sequence length="202" mass="22313">MAKTLIIPGLFGSGAGHWQRHWLDDQPRATLVEQDDWDHPVLERWRDALERTILRHGVVDVVAHSLGCILVASLARRPLARQIRSALLVAPCDLDVTGRLHPGSIAFGAMPEHPLPFPSLIVGSLNDPYMSFDRLRHISTRWGSRLVDLGHAGHINVASGFGRWSRGYDLLTVLNGIARREQPPASAAQIAENREGRVVAGR</sequence>
<dbReference type="AlphaFoldDB" id="A0AAW4FXT3"/>
<dbReference type="EMBL" id="WXFA01000076">
    <property type="protein sequence ID" value="MBM3096176.1"/>
    <property type="molecule type" value="Genomic_DNA"/>
</dbReference>
<dbReference type="Proteomes" id="UP000744980">
    <property type="component" value="Unassembled WGS sequence"/>
</dbReference>